<dbReference type="Ensembl" id="ENSNBRT00000032817.1">
    <property type="protein sequence ID" value="ENSNBRP00000032009.1"/>
    <property type="gene ID" value="ENSNBRG00000024300.1"/>
</dbReference>
<evidence type="ECO:0000313" key="6">
    <source>
        <dbReference type="Proteomes" id="UP000261580"/>
    </source>
</evidence>
<dbReference type="GO" id="GO:0061001">
    <property type="term" value="P:regulation of dendritic spine morphogenesis"/>
    <property type="evidence" value="ECO:0007669"/>
    <property type="project" value="TreeGrafter"/>
</dbReference>
<dbReference type="InterPro" id="IPR036770">
    <property type="entry name" value="Ankyrin_rpt-contain_sf"/>
</dbReference>
<evidence type="ECO:0000256" key="3">
    <source>
        <dbReference type="PROSITE-ProRule" id="PRU00023"/>
    </source>
</evidence>
<dbReference type="Pfam" id="PF00023">
    <property type="entry name" value="Ank"/>
    <property type="match status" value="1"/>
</dbReference>
<evidence type="ECO:0000256" key="4">
    <source>
        <dbReference type="SAM" id="Phobius"/>
    </source>
</evidence>
<dbReference type="Pfam" id="PF13637">
    <property type="entry name" value="Ank_4"/>
    <property type="match status" value="1"/>
</dbReference>
<reference evidence="5" key="1">
    <citation type="submission" date="2025-08" db="UniProtKB">
        <authorList>
            <consortium name="Ensembl"/>
        </authorList>
    </citation>
    <scope>IDENTIFICATION</scope>
</reference>
<proteinExistence type="predicted"/>
<sequence>CTMFLCHLYHRLWWAWSAVSYATVLCLTVSVTFVLLIQGLSKKLGVSSSVLQGLWLSYSTQSLSPVLASLRNLYTPNIKVSRLLIMAGADVDYCSDVLNNAPLLCVHAHLGHTDAVALLLDHGAQLDAWSHDGLTALGFAAAAGHLEIVTMLSQHRAKVGHVDGSGRCVLVHAAQRGHLEVLRFLLKRAEWSCTTCCGQKGASRSQAVQQALIAAASMGHTEVIQTHTFNV</sequence>
<keyword evidence="4" id="KW-0472">Membrane</keyword>
<dbReference type="InterPro" id="IPR050889">
    <property type="entry name" value="Dendritic_Spine_Reg/Scaffold"/>
</dbReference>
<evidence type="ECO:0000313" key="5">
    <source>
        <dbReference type="Ensembl" id="ENSNBRP00000032009.1"/>
    </source>
</evidence>
<dbReference type="PANTHER" id="PTHR24166">
    <property type="entry name" value="ROLLING PEBBLES, ISOFORM B"/>
    <property type="match status" value="1"/>
</dbReference>
<dbReference type="PANTHER" id="PTHR24166:SF21">
    <property type="entry name" value="PROTEIN TANC2"/>
    <property type="match status" value="1"/>
</dbReference>
<keyword evidence="4" id="KW-1133">Transmembrane helix</keyword>
<dbReference type="Gene3D" id="1.25.40.20">
    <property type="entry name" value="Ankyrin repeat-containing domain"/>
    <property type="match status" value="1"/>
</dbReference>
<dbReference type="InterPro" id="IPR002110">
    <property type="entry name" value="Ankyrin_rpt"/>
</dbReference>
<dbReference type="GeneTree" id="ENSGT00940000156447"/>
<dbReference type="OMA" id="WAWSAVS"/>
<organism evidence="5 6">
    <name type="scientific">Neolamprologus brichardi</name>
    <name type="common">Fairy cichlid</name>
    <name type="synonym">Lamprologus brichardi</name>
    <dbReference type="NCBI Taxonomy" id="32507"/>
    <lineage>
        <taxon>Eukaryota</taxon>
        <taxon>Metazoa</taxon>
        <taxon>Chordata</taxon>
        <taxon>Craniata</taxon>
        <taxon>Vertebrata</taxon>
        <taxon>Euteleostomi</taxon>
        <taxon>Actinopterygii</taxon>
        <taxon>Neopterygii</taxon>
        <taxon>Teleostei</taxon>
        <taxon>Neoteleostei</taxon>
        <taxon>Acanthomorphata</taxon>
        <taxon>Ovalentaria</taxon>
        <taxon>Cichlomorphae</taxon>
        <taxon>Cichliformes</taxon>
        <taxon>Cichlidae</taxon>
        <taxon>African cichlids</taxon>
        <taxon>Pseudocrenilabrinae</taxon>
        <taxon>Lamprologini</taxon>
        <taxon>Neolamprologus</taxon>
    </lineage>
</organism>
<keyword evidence="1" id="KW-0677">Repeat</keyword>
<feature type="transmembrane region" description="Helical" evidence="4">
    <location>
        <begin position="13"/>
        <end position="37"/>
    </location>
</feature>
<protein>
    <submittedName>
        <fullName evidence="5">Uncharacterized protein</fullName>
    </submittedName>
</protein>
<dbReference type="SMART" id="SM00248">
    <property type="entry name" value="ANK"/>
    <property type="match status" value="4"/>
</dbReference>
<keyword evidence="6" id="KW-1185">Reference proteome</keyword>
<evidence type="ECO:0000256" key="2">
    <source>
        <dbReference type="ARBA" id="ARBA00023043"/>
    </source>
</evidence>
<keyword evidence="2 3" id="KW-0040">ANK repeat</keyword>
<evidence type="ECO:0000256" key="1">
    <source>
        <dbReference type="ARBA" id="ARBA00022737"/>
    </source>
</evidence>
<reference evidence="5" key="2">
    <citation type="submission" date="2025-09" db="UniProtKB">
        <authorList>
            <consortium name="Ensembl"/>
        </authorList>
    </citation>
    <scope>IDENTIFICATION</scope>
</reference>
<dbReference type="AlphaFoldDB" id="A0A3Q4NBV0"/>
<dbReference type="GO" id="GO:0043197">
    <property type="term" value="C:dendritic spine"/>
    <property type="evidence" value="ECO:0007669"/>
    <property type="project" value="TreeGrafter"/>
</dbReference>
<keyword evidence="4" id="KW-0812">Transmembrane</keyword>
<dbReference type="SUPFAM" id="SSF48403">
    <property type="entry name" value="Ankyrin repeat"/>
    <property type="match status" value="1"/>
</dbReference>
<dbReference type="STRING" id="32507.ENSNBRP00000032009"/>
<dbReference type="PROSITE" id="PS50088">
    <property type="entry name" value="ANK_REPEAT"/>
    <property type="match status" value="1"/>
</dbReference>
<accession>A0A3Q4NBV0</accession>
<dbReference type="Bgee" id="ENSNBRG00000024300">
    <property type="expression patterns" value="Expressed in brain and 2 other cell types or tissues"/>
</dbReference>
<dbReference type="Proteomes" id="UP000261580">
    <property type="component" value="Unassembled WGS sequence"/>
</dbReference>
<feature type="repeat" description="ANK" evidence="3">
    <location>
        <begin position="132"/>
        <end position="164"/>
    </location>
</feature>
<name>A0A3Q4NBV0_NEOBR</name>